<proteinExistence type="predicted"/>
<feature type="chain" id="PRO_5013372586" evidence="1">
    <location>
        <begin position="25"/>
        <end position="1514"/>
    </location>
</feature>
<dbReference type="KEGG" id="cfus:CYFUS_001072"/>
<dbReference type="EMBL" id="CP022098">
    <property type="protein sequence ID" value="ATB35658.1"/>
    <property type="molecule type" value="Genomic_DNA"/>
</dbReference>
<keyword evidence="1" id="KW-0732">Signal</keyword>
<protein>
    <submittedName>
        <fullName evidence="2">Type IV fimbrial biogenesis protein PilY1</fullName>
    </submittedName>
</protein>
<dbReference type="InterPro" id="IPR036465">
    <property type="entry name" value="vWFA_dom_sf"/>
</dbReference>
<name>A0A250IWJ8_9BACT</name>
<evidence type="ECO:0000313" key="3">
    <source>
        <dbReference type="Proteomes" id="UP000217257"/>
    </source>
</evidence>
<feature type="signal peptide" evidence="1">
    <location>
        <begin position="1"/>
        <end position="24"/>
    </location>
</feature>
<dbReference type="SUPFAM" id="SSF53300">
    <property type="entry name" value="vWA-like"/>
    <property type="match status" value="1"/>
</dbReference>
<evidence type="ECO:0000256" key="1">
    <source>
        <dbReference type="SAM" id="SignalP"/>
    </source>
</evidence>
<accession>A0A250IWJ8</accession>
<sequence>MFRKLTLSLVVLLVVLLRADTAAAIDQAACCMPTTSRLDALMNPVRGGDEKFFSRQGGPPNILFIIDTSSSMHDWPKDWPSGPRGCSDPFLNDLGYNKDETYDRMWTGINSQSDDWFANSSYYEAPKNGYGVIFGDAPQDTATWTSAAAACQSIRYIGTTDLNTCQSCLETRGYYLHDSSTRRVKGNFLNFYAPRDSGAVKVLTDVVRDLREVRFGVMGFQTRAQRTCWGQKAGTNNQCLCIQQPMGPTCAKSYPLDSSSVENNRNSVLNSLTNVNANNSNGLGWDACNTPLADALYAAGYLFESKTSPTPFSSYLGSHPTSSNFSATDGVCFECGFNAVILLTDGEPFDEQTVVKLPSAITSNPAPCEGCSPSQLHNVARFLWGKDLRFDMTGEQRVATYTIGFSEDVKDSKLLQETARLGGGRFFSARSTSELKRAMLTILDDINARNTSFSTAAVSTLQTQDAALTAIVPRMMPAKDNTWAGRLYRYEQFNEFVEDQDKNGDGDRTDLFLVDKAGSMVAEDSSSEYRKLLSTNGGPNGTPLFGGSAEPYWEASGELEKLGHAQRNIWTVTDNGQSGGGGTKDGLLTQQDGLIAFNLDNISHLRQYLAVNGAPLCPSGLGTTYKAGTLLTRMQMPAYADLALKAAPLMLAAGLKGLPTSLSTQDGYDLLCTALIIQYVRGQDLFDENGNGKRDDTRPSVLGDIFHSSPLVVDPPADKFLCDLGVSTQCVRTLYATQQKTGVESTPMDAREDLPTSCNVATPLRRDAYDAYAFVNRKRERLILVGANDGMLHAFSDGLGQEDASTCDVKYLSNAAGGGVERWAFIPADMLPRLQEMLQGHAYFVDGDVMIRDIWADDNGDGRKSWNEYHTVAVVAEGRGGTHYFALEVLWDMAGSSTATAKSRPGFRWMFPQPCTDESLRFGKTLFSLSPKAPPIGPVLMSSTTGQKRHGDKGPASTERWVAMLSGGWSPGGEKGRGLYMVDVWNGTVNGRDDNLLWKWEYSGSASGGTDEPRRAMTYGFVAPAALVDYGANDKPRFDGFFDTAVVGDLGGQVWTLRFFQPGVIDASTRLVGNWSGARSFSMDRDGVSASNAQSIRNRSPIYYLASMAVQPENQALRAFVGSGNRYSLLETGVGTCRFDNPQACSKLGCGQTQSSYKLTRNGTDFQRLSNAWTDRLYTQGTYTPFSQEAASNVCGTAGSTNLLTAEFESRNANSCPRPTGGGTNSYDFARTRVECGQNSDGVYDCRVRDPGNTLNMNDLDLSASTTPSTLGKNRFYGLWVYGGSTERMFDESLSAAPSMNNLAKDYDGRRLSDTGGINGTGGLVDVTNLQCDASGACACAAGKVCPSKLLAGPEDSGWFYEYEGLEHKTAGGAAVLASCTMWNSMYPQVTTTTSACSGSTNNLARLHQADFLTGAPNCAAGLLGKDGYARYQTRSVLAPPPEPTTAIQVSKTGQVRYSTLFVEPGKPQATEAQVSTDTDVLQYIYELPVPRTLHACRHDRENGGQDACAPSGM</sequence>
<organism evidence="2 3">
    <name type="scientific">Cystobacter fuscus</name>
    <dbReference type="NCBI Taxonomy" id="43"/>
    <lineage>
        <taxon>Bacteria</taxon>
        <taxon>Pseudomonadati</taxon>
        <taxon>Myxococcota</taxon>
        <taxon>Myxococcia</taxon>
        <taxon>Myxococcales</taxon>
        <taxon>Cystobacterineae</taxon>
        <taxon>Archangiaceae</taxon>
        <taxon>Cystobacter</taxon>
    </lineage>
</organism>
<dbReference type="Gene3D" id="3.40.50.410">
    <property type="entry name" value="von Willebrand factor, type A domain"/>
    <property type="match status" value="1"/>
</dbReference>
<gene>
    <name evidence="2" type="ORF">CYFUS_001072</name>
</gene>
<dbReference type="Proteomes" id="UP000217257">
    <property type="component" value="Chromosome"/>
</dbReference>
<reference evidence="2 3" key="1">
    <citation type="submission" date="2017-06" db="EMBL/GenBank/DDBJ databases">
        <title>Sequencing and comparative analysis of myxobacterial genomes.</title>
        <authorList>
            <person name="Rupp O."/>
            <person name="Goesmann A."/>
            <person name="Sogaard-Andersen L."/>
        </authorList>
    </citation>
    <scope>NUCLEOTIDE SEQUENCE [LARGE SCALE GENOMIC DNA]</scope>
    <source>
        <strain evidence="2 3">DSM 52655</strain>
    </source>
</reference>
<dbReference type="RefSeq" id="WP_095984252.1">
    <property type="nucleotide sequence ID" value="NZ_CP022098.1"/>
</dbReference>
<evidence type="ECO:0000313" key="2">
    <source>
        <dbReference type="EMBL" id="ATB35658.1"/>
    </source>
</evidence>